<accession>G0N1B3</accession>
<name>G0N1B3_CAEBE</name>
<dbReference type="SUPFAM" id="SSF47095">
    <property type="entry name" value="HMG-box"/>
    <property type="match status" value="1"/>
</dbReference>
<dbReference type="InterPro" id="IPR036910">
    <property type="entry name" value="HMG_box_dom_sf"/>
</dbReference>
<dbReference type="PROSITE" id="PS50118">
    <property type="entry name" value="HMG_BOX_2"/>
    <property type="match status" value="1"/>
</dbReference>
<dbReference type="AlphaFoldDB" id="G0N1B3"/>
<evidence type="ECO:0000259" key="2">
    <source>
        <dbReference type="PROSITE" id="PS50118"/>
    </source>
</evidence>
<evidence type="ECO:0000313" key="4">
    <source>
        <dbReference type="Proteomes" id="UP000008068"/>
    </source>
</evidence>
<keyword evidence="1" id="KW-0238">DNA-binding</keyword>
<dbReference type="InParanoid" id="G0N1B3"/>
<keyword evidence="1" id="KW-0539">Nucleus</keyword>
<protein>
    <recommendedName>
        <fullName evidence="2">HMG box domain-containing protein</fullName>
    </recommendedName>
</protein>
<dbReference type="HOGENOM" id="CLU_099982_0_0_1"/>
<gene>
    <name evidence="3" type="ORF">CAEBREN_21701</name>
</gene>
<dbReference type="InterPro" id="IPR009071">
    <property type="entry name" value="HMG_box_dom"/>
</dbReference>
<reference evidence="4" key="1">
    <citation type="submission" date="2011-07" db="EMBL/GenBank/DDBJ databases">
        <authorList>
            <consortium name="Caenorhabditis brenneri Sequencing and Analysis Consortium"/>
            <person name="Wilson R.K."/>
        </authorList>
    </citation>
    <scope>NUCLEOTIDE SEQUENCE [LARGE SCALE GENOMIC DNA]</scope>
    <source>
        <strain evidence="4">PB2801</strain>
    </source>
</reference>
<dbReference type="GO" id="GO:0003677">
    <property type="term" value="F:DNA binding"/>
    <property type="evidence" value="ECO:0007669"/>
    <property type="project" value="UniProtKB-UniRule"/>
</dbReference>
<feature type="DNA-binding region" description="HMG box" evidence="1">
    <location>
        <begin position="13"/>
        <end position="77"/>
    </location>
</feature>
<evidence type="ECO:0000256" key="1">
    <source>
        <dbReference type="PROSITE-ProRule" id="PRU00267"/>
    </source>
</evidence>
<keyword evidence="4" id="KW-1185">Reference proteome</keyword>
<dbReference type="Gene3D" id="1.10.30.10">
    <property type="entry name" value="High mobility group box domain"/>
    <property type="match status" value="1"/>
</dbReference>
<proteinExistence type="predicted"/>
<evidence type="ECO:0000313" key="3">
    <source>
        <dbReference type="EMBL" id="EGT49880.1"/>
    </source>
</evidence>
<dbReference type="Proteomes" id="UP000008068">
    <property type="component" value="Unassembled WGS sequence"/>
</dbReference>
<feature type="domain" description="HMG box" evidence="2">
    <location>
        <begin position="13"/>
        <end position="77"/>
    </location>
</feature>
<dbReference type="GO" id="GO:0005634">
    <property type="term" value="C:nucleus"/>
    <property type="evidence" value="ECO:0007669"/>
    <property type="project" value="UniProtKB-UniRule"/>
</dbReference>
<dbReference type="EMBL" id="GL379826">
    <property type="protein sequence ID" value="EGT49880.1"/>
    <property type="molecule type" value="Genomic_DNA"/>
</dbReference>
<sequence>MSTAPLTAKGSVPPRPGNAFDLYKEKLIELGKFMVQDTSPAVVKELWKQLSEQEKKQLALEAKGRRDAFDKQYPNWRKKAPKNKEVAVRLEELRSSAQLPRVAPKMSLSAGMPVATQEPAPRVFYPVRRVAVVPQPQPHHHHQRAQTPGVFRVGRAPPQYGAYHQRPELQEAEQQENPVPSTSFYPVRRMAMVPPPQAHSWAQNPPQYGAYHQHWELQEVELQENQEPLRMYIPQAQYRYNPY</sequence>
<organism evidence="4">
    <name type="scientific">Caenorhabditis brenneri</name>
    <name type="common">Nematode worm</name>
    <dbReference type="NCBI Taxonomy" id="135651"/>
    <lineage>
        <taxon>Eukaryota</taxon>
        <taxon>Metazoa</taxon>
        <taxon>Ecdysozoa</taxon>
        <taxon>Nematoda</taxon>
        <taxon>Chromadorea</taxon>
        <taxon>Rhabditida</taxon>
        <taxon>Rhabditina</taxon>
        <taxon>Rhabditomorpha</taxon>
        <taxon>Rhabditoidea</taxon>
        <taxon>Rhabditidae</taxon>
        <taxon>Peloderinae</taxon>
        <taxon>Caenorhabditis</taxon>
    </lineage>
</organism>